<dbReference type="RefSeq" id="WP_220664141.1">
    <property type="nucleotide sequence ID" value="NZ_CP069370.1"/>
</dbReference>
<dbReference type="Pfam" id="PF20082">
    <property type="entry name" value="DUF6476"/>
    <property type="match status" value="1"/>
</dbReference>
<evidence type="ECO:0000313" key="3">
    <source>
        <dbReference type="Proteomes" id="UP000826300"/>
    </source>
</evidence>
<evidence type="ECO:0000313" key="2">
    <source>
        <dbReference type="EMBL" id="QYZ71549.1"/>
    </source>
</evidence>
<sequence>MDEAPQALPASLVWLKGLVIVLMVTMILGVIAVVALLVTRMPDANALPLPEAIDLPEGAKAQAVTVGPDWFAVVTTEGRILVYDRLSGVLRQEVTIAP</sequence>
<protein>
    <submittedName>
        <fullName evidence="2">Uncharacterized protein</fullName>
    </submittedName>
</protein>
<evidence type="ECO:0000256" key="1">
    <source>
        <dbReference type="SAM" id="Phobius"/>
    </source>
</evidence>
<dbReference type="EMBL" id="CP069370">
    <property type="protein sequence ID" value="QYZ71549.1"/>
    <property type="molecule type" value="Genomic_DNA"/>
</dbReference>
<gene>
    <name evidence="2" type="ORF">JO391_08660</name>
</gene>
<keyword evidence="3" id="KW-1185">Reference proteome</keyword>
<dbReference type="KEGG" id="nsm:JO391_08660"/>
<name>A0A8G1EF56_9RHOB</name>
<keyword evidence="1" id="KW-0472">Membrane</keyword>
<keyword evidence="1" id="KW-1133">Transmembrane helix</keyword>
<feature type="transmembrane region" description="Helical" evidence="1">
    <location>
        <begin position="12"/>
        <end position="38"/>
    </location>
</feature>
<accession>A0A8G1EF56</accession>
<keyword evidence="1" id="KW-0812">Transmembrane</keyword>
<dbReference type="InterPro" id="IPR045519">
    <property type="entry name" value="DUF6476"/>
</dbReference>
<reference evidence="2" key="1">
    <citation type="submission" date="2021-02" db="EMBL/GenBank/DDBJ databases">
        <title>Rhodobacter shimadae sp. nov., an aerobic anoxygenic phototrophic bacterium isolated from a hot spring.</title>
        <authorList>
            <person name="Muramatsu S."/>
            <person name="Haruta S."/>
            <person name="Hirose S."/>
            <person name="Hanada S."/>
        </authorList>
    </citation>
    <scope>NUCLEOTIDE SEQUENCE</scope>
    <source>
        <strain evidence="2">N10</strain>
    </source>
</reference>
<dbReference type="Proteomes" id="UP000826300">
    <property type="component" value="Chromosome"/>
</dbReference>
<proteinExistence type="predicted"/>
<dbReference type="AlphaFoldDB" id="A0A8G1EF56"/>
<organism evidence="2 3">
    <name type="scientific">Neotabrizicola shimadae</name>
    <dbReference type="NCBI Taxonomy" id="2807096"/>
    <lineage>
        <taxon>Bacteria</taxon>
        <taxon>Pseudomonadati</taxon>
        <taxon>Pseudomonadota</taxon>
        <taxon>Alphaproteobacteria</taxon>
        <taxon>Rhodobacterales</taxon>
        <taxon>Paracoccaceae</taxon>
        <taxon>Neotabrizicola</taxon>
    </lineage>
</organism>